<organism evidence="2 3">
    <name type="scientific">Paragemmobacter aquarius</name>
    <dbReference type="NCBI Taxonomy" id="2169400"/>
    <lineage>
        <taxon>Bacteria</taxon>
        <taxon>Pseudomonadati</taxon>
        <taxon>Pseudomonadota</taxon>
        <taxon>Alphaproteobacteria</taxon>
        <taxon>Rhodobacterales</taxon>
        <taxon>Paracoccaceae</taxon>
        <taxon>Paragemmobacter</taxon>
    </lineage>
</organism>
<feature type="transmembrane region" description="Helical" evidence="1">
    <location>
        <begin position="46"/>
        <end position="65"/>
    </location>
</feature>
<keyword evidence="1" id="KW-1133">Transmembrane helix</keyword>
<accession>A0A2S0ULR9</accession>
<dbReference type="Proteomes" id="UP000244496">
    <property type="component" value="Chromosome"/>
</dbReference>
<proteinExistence type="predicted"/>
<dbReference type="RefSeq" id="WP_108435565.1">
    <property type="nucleotide sequence ID" value="NZ_CP028918.1"/>
</dbReference>
<evidence type="ECO:0000313" key="2">
    <source>
        <dbReference type="EMBL" id="AWB48746.1"/>
    </source>
</evidence>
<evidence type="ECO:0000256" key="1">
    <source>
        <dbReference type="SAM" id="Phobius"/>
    </source>
</evidence>
<feature type="transmembrane region" description="Helical" evidence="1">
    <location>
        <begin position="103"/>
        <end position="122"/>
    </location>
</feature>
<dbReference type="KEGG" id="geh:HYN69_09680"/>
<sequence>MEAVLARLDLAGQSLAVMFLLYLAPVAITVAAIASWRSAVRGASMIVAGGIAYCLWLMVPLGFALPELRQLSQFASILGWVWLMLAWGRLVLTEWPVPMWGHWIAGTVLLALPVVALVAVLTP</sequence>
<reference evidence="2 3" key="1">
    <citation type="submission" date="2018-04" db="EMBL/GenBank/DDBJ databases">
        <title>Genome sequencing of Gemmobacter.</title>
        <authorList>
            <person name="Yi H."/>
            <person name="Baek M.-G."/>
        </authorList>
    </citation>
    <scope>NUCLEOTIDE SEQUENCE [LARGE SCALE GENOMIC DNA]</scope>
    <source>
        <strain evidence="2 3">HYN0069</strain>
    </source>
</reference>
<keyword evidence="1" id="KW-0812">Transmembrane</keyword>
<name>A0A2S0ULR9_9RHOB</name>
<dbReference type="OrthoDB" id="7875602at2"/>
<keyword evidence="1" id="KW-0472">Membrane</keyword>
<feature type="transmembrane region" description="Helical" evidence="1">
    <location>
        <begin position="71"/>
        <end position="91"/>
    </location>
</feature>
<dbReference type="EMBL" id="CP028918">
    <property type="protein sequence ID" value="AWB48746.1"/>
    <property type="molecule type" value="Genomic_DNA"/>
</dbReference>
<keyword evidence="3" id="KW-1185">Reference proteome</keyword>
<protein>
    <submittedName>
        <fullName evidence="2">Uncharacterized protein</fullName>
    </submittedName>
</protein>
<gene>
    <name evidence="2" type="ORF">HYN69_09680</name>
</gene>
<dbReference type="AlphaFoldDB" id="A0A2S0ULR9"/>
<feature type="transmembrane region" description="Helical" evidence="1">
    <location>
        <begin position="15"/>
        <end position="34"/>
    </location>
</feature>
<evidence type="ECO:0000313" key="3">
    <source>
        <dbReference type="Proteomes" id="UP000244496"/>
    </source>
</evidence>